<feature type="domain" description="HTH lacI-type" evidence="4">
    <location>
        <begin position="18"/>
        <end position="72"/>
    </location>
</feature>
<dbReference type="Proteomes" id="UP001501746">
    <property type="component" value="Unassembled WGS sequence"/>
</dbReference>
<evidence type="ECO:0000313" key="6">
    <source>
        <dbReference type="Proteomes" id="UP001501746"/>
    </source>
</evidence>
<sequence length="346" mass="37693">MTRSYTGHVSDHAPRKRPTIEDVARVSGVSRGTVSRVLNGGHWVSPPAREAVEAAIKKTGYRINPHARNLATARANSVAFLLTESHDRLFEDPNFSVLMRSAADALAERDLPLVLLMAGSDDEQRRATDFIMGGHVDGALLVSSHRGREGFLKRLVEAEVPVVSCGVPLGYERRIGFVSADDRDGARDAVSFLRERGRERIATITGPQDTSGGVGRLEGYRAELGDAFEERYVAYGDYSRASGARAMESLLEQAPDLDAVFAANDMMAAGAIDVLQAHGRRVPDDVAVAGFDDAPIATRLTPQLTTMRQPFDRIAHEMVRMLLDVFDGRPAGRMTLPTELVVRESA</sequence>
<dbReference type="SUPFAM" id="SSF47413">
    <property type="entry name" value="lambda repressor-like DNA-binding domains"/>
    <property type="match status" value="1"/>
</dbReference>
<dbReference type="PANTHER" id="PTHR30146">
    <property type="entry name" value="LACI-RELATED TRANSCRIPTIONAL REPRESSOR"/>
    <property type="match status" value="1"/>
</dbReference>
<dbReference type="PROSITE" id="PS00356">
    <property type="entry name" value="HTH_LACI_1"/>
    <property type="match status" value="1"/>
</dbReference>
<protein>
    <submittedName>
        <fullName evidence="5">LacI family DNA-binding transcriptional regulator</fullName>
    </submittedName>
</protein>
<dbReference type="SUPFAM" id="SSF53822">
    <property type="entry name" value="Periplasmic binding protein-like I"/>
    <property type="match status" value="1"/>
</dbReference>
<dbReference type="SMART" id="SM00354">
    <property type="entry name" value="HTH_LACI"/>
    <property type="match status" value="1"/>
</dbReference>
<evidence type="ECO:0000259" key="4">
    <source>
        <dbReference type="PROSITE" id="PS50932"/>
    </source>
</evidence>
<dbReference type="CDD" id="cd06267">
    <property type="entry name" value="PBP1_LacI_sugar_binding-like"/>
    <property type="match status" value="1"/>
</dbReference>
<keyword evidence="1" id="KW-0805">Transcription regulation</keyword>
<dbReference type="PRINTS" id="PR00036">
    <property type="entry name" value="HTHLACI"/>
</dbReference>
<dbReference type="Gene3D" id="3.40.50.2300">
    <property type="match status" value="2"/>
</dbReference>
<dbReference type="PROSITE" id="PS50932">
    <property type="entry name" value="HTH_LACI_2"/>
    <property type="match status" value="1"/>
</dbReference>
<keyword evidence="3" id="KW-0804">Transcription</keyword>
<dbReference type="InterPro" id="IPR010982">
    <property type="entry name" value="Lambda_DNA-bd_dom_sf"/>
</dbReference>
<dbReference type="InterPro" id="IPR046335">
    <property type="entry name" value="LacI/GalR-like_sensor"/>
</dbReference>
<reference evidence="6" key="1">
    <citation type="journal article" date="2019" name="Int. J. Syst. Evol. Microbiol.">
        <title>The Global Catalogue of Microorganisms (GCM) 10K type strain sequencing project: providing services to taxonomists for standard genome sequencing and annotation.</title>
        <authorList>
            <consortium name="The Broad Institute Genomics Platform"/>
            <consortium name="The Broad Institute Genome Sequencing Center for Infectious Disease"/>
            <person name="Wu L."/>
            <person name="Ma J."/>
        </authorList>
    </citation>
    <scope>NUCLEOTIDE SEQUENCE [LARGE SCALE GENOMIC DNA]</scope>
    <source>
        <strain evidence="6">JCM 14323</strain>
    </source>
</reference>
<dbReference type="Pfam" id="PF13377">
    <property type="entry name" value="Peripla_BP_3"/>
    <property type="match status" value="1"/>
</dbReference>
<proteinExistence type="predicted"/>
<keyword evidence="6" id="KW-1185">Reference proteome</keyword>
<dbReference type="Pfam" id="PF00356">
    <property type="entry name" value="LacI"/>
    <property type="match status" value="1"/>
</dbReference>
<comment type="caution">
    <text evidence="5">The sequence shown here is derived from an EMBL/GenBank/DDBJ whole genome shotgun (WGS) entry which is preliminary data.</text>
</comment>
<keyword evidence="2 5" id="KW-0238">DNA-binding</keyword>
<evidence type="ECO:0000256" key="2">
    <source>
        <dbReference type="ARBA" id="ARBA00023125"/>
    </source>
</evidence>
<dbReference type="Gene3D" id="1.10.260.40">
    <property type="entry name" value="lambda repressor-like DNA-binding domains"/>
    <property type="match status" value="1"/>
</dbReference>
<name>A0ABP4YTP0_9MICO</name>
<organism evidence="5 6">
    <name type="scientific">Agromyces salentinus</name>
    <dbReference type="NCBI Taxonomy" id="269421"/>
    <lineage>
        <taxon>Bacteria</taxon>
        <taxon>Bacillati</taxon>
        <taxon>Actinomycetota</taxon>
        <taxon>Actinomycetes</taxon>
        <taxon>Micrococcales</taxon>
        <taxon>Microbacteriaceae</taxon>
        <taxon>Agromyces</taxon>
    </lineage>
</organism>
<dbReference type="InterPro" id="IPR000843">
    <property type="entry name" value="HTH_LacI"/>
</dbReference>
<evidence type="ECO:0000256" key="3">
    <source>
        <dbReference type="ARBA" id="ARBA00023163"/>
    </source>
</evidence>
<dbReference type="EMBL" id="BAAANK010000003">
    <property type="protein sequence ID" value="GAA1830608.1"/>
    <property type="molecule type" value="Genomic_DNA"/>
</dbReference>
<gene>
    <name evidence="5" type="ORF">GCM10009750_13100</name>
</gene>
<dbReference type="InterPro" id="IPR028082">
    <property type="entry name" value="Peripla_BP_I"/>
</dbReference>
<evidence type="ECO:0000313" key="5">
    <source>
        <dbReference type="EMBL" id="GAA1830608.1"/>
    </source>
</evidence>
<dbReference type="GO" id="GO:0003677">
    <property type="term" value="F:DNA binding"/>
    <property type="evidence" value="ECO:0007669"/>
    <property type="project" value="UniProtKB-KW"/>
</dbReference>
<dbReference type="CDD" id="cd01392">
    <property type="entry name" value="HTH_LacI"/>
    <property type="match status" value="1"/>
</dbReference>
<accession>A0ABP4YTP0</accession>
<evidence type="ECO:0000256" key="1">
    <source>
        <dbReference type="ARBA" id="ARBA00023015"/>
    </source>
</evidence>
<dbReference type="PANTHER" id="PTHR30146:SF109">
    <property type="entry name" value="HTH-TYPE TRANSCRIPTIONAL REGULATOR GALS"/>
    <property type="match status" value="1"/>
</dbReference>